<keyword evidence="1" id="KW-0472">Membrane</keyword>
<gene>
    <name evidence="3" type="ORF">BA896_015340</name>
</gene>
<keyword evidence="1" id="KW-0812">Transmembrane</keyword>
<keyword evidence="1" id="KW-1133">Transmembrane helix</keyword>
<dbReference type="AlphaFoldDB" id="A0A1E8PNJ0"/>
<organism evidence="3 4">
    <name type="scientific">Janthinobacterium lividum</name>
    <dbReference type="NCBI Taxonomy" id="29581"/>
    <lineage>
        <taxon>Bacteria</taxon>
        <taxon>Pseudomonadati</taxon>
        <taxon>Pseudomonadota</taxon>
        <taxon>Betaproteobacteria</taxon>
        <taxon>Burkholderiales</taxon>
        <taxon>Oxalobacteraceae</taxon>
        <taxon>Janthinobacterium</taxon>
    </lineage>
</organism>
<sequence>MGMGMVLGVLLVPIPLPWIGSFSLGLASGLPFVQQVGADGLPMLALGAVTVLVVVALVVILGKVFLRLPFPELLGIAAGATGNPAVPVLANRLAKSDRPNLGYAMIFPSMTIVKIVAVQVLLHSYG</sequence>
<name>A0A1E8PNJ0_9BURK</name>
<evidence type="ECO:0000259" key="2">
    <source>
        <dbReference type="Pfam" id="PF06826"/>
    </source>
</evidence>
<feature type="domain" description="YidE/YbjL duplication" evidence="2">
    <location>
        <begin position="22"/>
        <end position="122"/>
    </location>
</feature>
<feature type="transmembrane region" description="Helical" evidence="1">
    <location>
        <begin position="101"/>
        <end position="122"/>
    </location>
</feature>
<evidence type="ECO:0000256" key="1">
    <source>
        <dbReference type="SAM" id="Phobius"/>
    </source>
</evidence>
<protein>
    <recommendedName>
        <fullName evidence="2">YidE/YbjL duplication domain-containing protein</fullName>
    </recommendedName>
</protein>
<evidence type="ECO:0000313" key="4">
    <source>
        <dbReference type="Proteomes" id="UP000092634"/>
    </source>
</evidence>
<dbReference type="InterPro" id="IPR006512">
    <property type="entry name" value="YidE_YbjL"/>
</dbReference>
<dbReference type="Pfam" id="PF06826">
    <property type="entry name" value="Asp-Al_Ex"/>
    <property type="match status" value="1"/>
</dbReference>
<accession>A0A1E8PNJ0</accession>
<proteinExistence type="predicted"/>
<comment type="caution">
    <text evidence="3">The sequence shown here is derived from an EMBL/GenBank/DDBJ whole genome shotgun (WGS) entry which is preliminary data.</text>
</comment>
<reference evidence="3 4" key="1">
    <citation type="submission" date="2016-10" db="EMBL/GenBank/DDBJ databases">
        <title>Updated version of Genome Assembly of Janthinobacterium lividum ERGS5:01.</title>
        <authorList>
            <person name="Kumar R."/>
            <person name="Acharya V."/>
            <person name="Singh D."/>
        </authorList>
    </citation>
    <scope>NUCLEOTIDE SEQUENCE [LARGE SCALE GENOMIC DNA]</scope>
    <source>
        <strain evidence="3 4">ERGS5:01</strain>
    </source>
</reference>
<dbReference type="Proteomes" id="UP000092634">
    <property type="component" value="Unassembled WGS sequence"/>
</dbReference>
<feature type="transmembrane region" description="Helical" evidence="1">
    <location>
        <begin position="43"/>
        <end position="66"/>
    </location>
</feature>
<evidence type="ECO:0000313" key="3">
    <source>
        <dbReference type="EMBL" id="OFJ47209.1"/>
    </source>
</evidence>
<dbReference type="EMBL" id="MAQB02000006">
    <property type="protein sequence ID" value="OFJ47209.1"/>
    <property type="molecule type" value="Genomic_DNA"/>
</dbReference>